<evidence type="ECO:0000313" key="4">
    <source>
        <dbReference type="Proteomes" id="UP000741863"/>
    </source>
</evidence>
<dbReference type="PANTHER" id="PTHR37828">
    <property type="entry name" value="GSR2449 PROTEIN"/>
    <property type="match status" value="1"/>
</dbReference>
<dbReference type="PANTHER" id="PTHR37828:SF1">
    <property type="entry name" value="YCII-RELATED DOMAIN-CONTAINING PROTEIN"/>
    <property type="match status" value="1"/>
</dbReference>
<feature type="domain" description="YCII-related" evidence="2">
    <location>
        <begin position="11"/>
        <end position="82"/>
    </location>
</feature>
<dbReference type="Proteomes" id="UP000741863">
    <property type="component" value="Unassembled WGS sequence"/>
</dbReference>
<dbReference type="SUPFAM" id="SSF54909">
    <property type="entry name" value="Dimeric alpha+beta barrel"/>
    <property type="match status" value="1"/>
</dbReference>
<organism evidence="3 4">
    <name type="scientific">Geomicrobium sediminis</name>
    <dbReference type="NCBI Taxonomy" id="1347788"/>
    <lineage>
        <taxon>Bacteria</taxon>
        <taxon>Bacillati</taxon>
        <taxon>Bacillota</taxon>
        <taxon>Bacilli</taxon>
        <taxon>Bacillales</taxon>
        <taxon>Geomicrobium</taxon>
    </lineage>
</organism>
<dbReference type="InterPro" id="IPR011008">
    <property type="entry name" value="Dimeric_a/b-barrel"/>
</dbReference>
<comment type="caution">
    <text evidence="3">The sequence shown here is derived from an EMBL/GenBank/DDBJ whole genome shotgun (WGS) entry which is preliminary data.</text>
</comment>
<dbReference type="RefSeq" id="WP_042420839.1">
    <property type="nucleotide sequence ID" value="NZ_JAFBEC010000002.1"/>
</dbReference>
<dbReference type="InterPro" id="IPR005545">
    <property type="entry name" value="YCII"/>
</dbReference>
<dbReference type="EMBL" id="JAFBEC010000002">
    <property type="protein sequence ID" value="MBM7631533.1"/>
    <property type="molecule type" value="Genomic_DNA"/>
</dbReference>
<reference evidence="3 4" key="1">
    <citation type="submission" date="2021-01" db="EMBL/GenBank/DDBJ databases">
        <title>Genomic Encyclopedia of Type Strains, Phase IV (KMG-IV): sequencing the most valuable type-strain genomes for metagenomic binning, comparative biology and taxonomic classification.</title>
        <authorList>
            <person name="Goeker M."/>
        </authorList>
    </citation>
    <scope>NUCLEOTIDE SEQUENCE [LARGE SCALE GENOMIC DNA]</scope>
    <source>
        <strain evidence="3 4">DSM 25540</strain>
    </source>
</reference>
<evidence type="ECO:0000256" key="1">
    <source>
        <dbReference type="ARBA" id="ARBA00007689"/>
    </source>
</evidence>
<accession>A0ABS2P7Y6</accession>
<dbReference type="Gene3D" id="3.30.70.1060">
    <property type="entry name" value="Dimeric alpha+beta barrel"/>
    <property type="match status" value="1"/>
</dbReference>
<dbReference type="Pfam" id="PF03795">
    <property type="entry name" value="YCII"/>
    <property type="match status" value="1"/>
</dbReference>
<name>A0ABS2P7Y6_9BACL</name>
<protein>
    <submittedName>
        <fullName evidence="3">Uncharacterized protein YciI</fullName>
    </submittedName>
</protein>
<keyword evidence="4" id="KW-1185">Reference proteome</keyword>
<gene>
    <name evidence="3" type="ORF">JOD17_000625</name>
</gene>
<comment type="similarity">
    <text evidence="1">Belongs to the YciI family.</text>
</comment>
<sequence>MATYAVFLPLKDEEKSKEHRPAHLDYLERLHETGHVLARGPFVDGSGGLIIYESPSYDAVEKLVNEDPYVVHGARDYVIHEWALVGHLRTT</sequence>
<proteinExistence type="inferred from homology"/>
<evidence type="ECO:0000259" key="2">
    <source>
        <dbReference type="Pfam" id="PF03795"/>
    </source>
</evidence>
<evidence type="ECO:0000313" key="3">
    <source>
        <dbReference type="EMBL" id="MBM7631533.1"/>
    </source>
</evidence>